<keyword evidence="2" id="KW-1185">Reference proteome</keyword>
<dbReference type="Gene3D" id="3.30.420.10">
    <property type="entry name" value="Ribonuclease H-like superfamily/Ribonuclease H"/>
    <property type="match status" value="1"/>
</dbReference>
<accession>A0A4Y2CZD2</accession>
<proteinExistence type="predicted"/>
<name>A0A4Y2CZD2_ARAVE</name>
<reference evidence="1 2" key="1">
    <citation type="journal article" date="2019" name="Sci. Rep.">
        <title>Orb-weaving spider Araneus ventricosus genome elucidates the spidroin gene catalogue.</title>
        <authorList>
            <person name="Kono N."/>
            <person name="Nakamura H."/>
            <person name="Ohtoshi R."/>
            <person name="Moran D.A.P."/>
            <person name="Shinohara A."/>
            <person name="Yoshida Y."/>
            <person name="Fujiwara M."/>
            <person name="Mori M."/>
            <person name="Tomita M."/>
            <person name="Arakawa K."/>
        </authorList>
    </citation>
    <scope>NUCLEOTIDE SEQUENCE [LARGE SCALE GENOMIC DNA]</scope>
</reference>
<evidence type="ECO:0000313" key="2">
    <source>
        <dbReference type="Proteomes" id="UP000499080"/>
    </source>
</evidence>
<dbReference type="EMBL" id="BGPR01000267">
    <property type="protein sequence ID" value="GBM09246.1"/>
    <property type="molecule type" value="Genomic_DNA"/>
</dbReference>
<evidence type="ECO:0000313" key="1">
    <source>
        <dbReference type="EMBL" id="GBM09246.1"/>
    </source>
</evidence>
<dbReference type="AlphaFoldDB" id="A0A4Y2CZD2"/>
<dbReference type="GO" id="GO:0003676">
    <property type="term" value="F:nucleic acid binding"/>
    <property type="evidence" value="ECO:0007669"/>
    <property type="project" value="InterPro"/>
</dbReference>
<protein>
    <submittedName>
        <fullName evidence="1">Uncharacterized protein</fullName>
    </submittedName>
</protein>
<comment type="caution">
    <text evidence="1">The sequence shown here is derived from an EMBL/GenBank/DDBJ whole genome shotgun (WGS) entry which is preliminary data.</text>
</comment>
<dbReference type="InterPro" id="IPR036397">
    <property type="entry name" value="RNaseH_sf"/>
</dbReference>
<organism evidence="1 2">
    <name type="scientific">Araneus ventricosus</name>
    <name type="common">Orbweaver spider</name>
    <name type="synonym">Epeira ventricosa</name>
    <dbReference type="NCBI Taxonomy" id="182803"/>
    <lineage>
        <taxon>Eukaryota</taxon>
        <taxon>Metazoa</taxon>
        <taxon>Ecdysozoa</taxon>
        <taxon>Arthropoda</taxon>
        <taxon>Chelicerata</taxon>
        <taxon>Arachnida</taxon>
        <taxon>Araneae</taxon>
        <taxon>Araneomorphae</taxon>
        <taxon>Entelegynae</taxon>
        <taxon>Araneoidea</taxon>
        <taxon>Araneidae</taxon>
        <taxon>Araneus</taxon>
    </lineage>
</organism>
<dbReference type="Proteomes" id="UP000499080">
    <property type="component" value="Unassembled WGS sequence"/>
</dbReference>
<sequence>MQFQNDFPVHAVDPKIDVSTIVLLPHINLRTATTIATNLVSRYSKVIMRYTRWISGISLDKKMGICWPLESTNTAHFQLPLNIRTTATEARVTPRDQFLYTCAEEIRRLRPGPVCDSHLHVFVTVEMQPGQEPFQVLVLRTCWQCCSTTKLVLKRSCARNYCCDDFGGSWEVFDHPAYSPDLAPSDYYFCQHLVPGQAASPQ</sequence>
<gene>
    <name evidence="1" type="ORF">AVEN_59226_1</name>
</gene>